<evidence type="ECO:0000313" key="6">
    <source>
        <dbReference type="Proteomes" id="UP001346149"/>
    </source>
</evidence>
<name>A0AAN7M0W1_TRANT</name>
<keyword evidence="6" id="KW-1185">Reference proteome</keyword>
<sequence>MNQGRTMDSRYASYGTGGSPSTRGARSRLPEKSTRDEGAYYAVNNRRTLNDPTLDGRFLGDDEEASQRSYGSVSHLSTRRGFREASPQMSDRDRPWDARSSRSRNDQWEEYRPDQFPPFSRAPPRPQYQAPPPSYGYSRHSKSRRSAGGTVPFDSLEGDRAEILWKLGRLNSHISRLKETEQRVPSGSRAMVTADSYNAQFRQYDREMVDPYGQDTLRPTSRYNHHPWTGRFMGEQVGYNNRPEPLDQYPQDEFAPYSIPGSRKLPEDRFRHDGNLLQLRHVGHDPVEYRTGHQIQIQEIHSVKSSPSNSRSLGQAHGKRKHCLAIAGGAPFLICSKCLNLLVLPRWLRNKEKNMDRVKCASCSTMIFLQFEEKRLIICITESTQEEEDGQRDSSSILNKEGNTQSSSLGLSDIGVVKPRDDSEHDLSRTNPKESAISREQGVDEVRNENKMVVGISSSHLEEDQEHEEEMENQQSYKGVILGRNDQAPPPSLNSASMIAYESQQDDEKASKDTNQQKAILHKEDSDITELEVSVNEYPFTSLSIESVDTSKEEDRPKNKKGESGSFHGPMNRSIREQMMHEPIFENLGPDVTINGHPIPEDLVKQAEVHAGPILPGDYWYDYNAGFWGVMKHPCLGIILPRIKEFKYPLPANCSRGKTGIFINGRQLHDDDLKLLANRGLPMKRHRYYIVDIFGKVIDEDTGQEVCDLGILAPTIVEPPATDDVSRPADENSPTPVDDKVNEEGNPNAAAFWLRLLWDLLLPQFNAERFLELMRNKSWALIGDSISRNHVQSVLCMLSPVEQPIEVYHDKEYKSRRWHFPTYNLTISVIWSPFLVRADIFEDYNGVSTSEVKLYLDELDPEWTNMYQNLDYMIISTGKWFIKPTIYYEDRTIVGCHKCDPKRNLTELEFDFAYGKTLQVVLNFIANSHHKGLIFFRTSTPDHFENGEWHNGGTCRRTSPVKEGEVELKPFSRILRDIELREYEKARKEAEKKGLKLKLLDFTNLSLLRPDGHPGPYRHFQPFAKDKNATVQNDCLHWCMPGPIDSWNDIIIEMVMNA</sequence>
<dbReference type="AlphaFoldDB" id="A0AAN7M0W1"/>
<proteinExistence type="inferred from homology"/>
<feature type="region of interest" description="Disordered" evidence="2">
    <location>
        <begin position="718"/>
        <end position="742"/>
    </location>
</feature>
<feature type="domain" description="Trichome birefringence-like C-terminal" evidence="4">
    <location>
        <begin position="762"/>
        <end position="1054"/>
    </location>
</feature>
<dbReference type="GO" id="GO:0016413">
    <property type="term" value="F:O-acetyltransferase activity"/>
    <property type="evidence" value="ECO:0007669"/>
    <property type="project" value="InterPro"/>
</dbReference>
<dbReference type="PANTHER" id="PTHR32285">
    <property type="entry name" value="PROTEIN TRICHOME BIREFRINGENCE-LIKE 9-RELATED"/>
    <property type="match status" value="1"/>
</dbReference>
<gene>
    <name evidence="5" type="ORF">SAY86_020179</name>
</gene>
<dbReference type="Pfam" id="PF13839">
    <property type="entry name" value="PC-Esterase"/>
    <property type="match status" value="1"/>
</dbReference>
<reference evidence="5 6" key="1">
    <citation type="journal article" date="2023" name="Hortic Res">
        <title>Pangenome of water caltrop reveals structural variations and asymmetric subgenome divergence after allopolyploidization.</title>
        <authorList>
            <person name="Zhang X."/>
            <person name="Chen Y."/>
            <person name="Wang L."/>
            <person name="Yuan Y."/>
            <person name="Fang M."/>
            <person name="Shi L."/>
            <person name="Lu R."/>
            <person name="Comes H.P."/>
            <person name="Ma Y."/>
            <person name="Chen Y."/>
            <person name="Huang G."/>
            <person name="Zhou Y."/>
            <person name="Zheng Z."/>
            <person name="Qiu Y."/>
        </authorList>
    </citation>
    <scope>NUCLEOTIDE SEQUENCE [LARGE SCALE GENOMIC DNA]</scope>
    <source>
        <strain evidence="5">F231</strain>
    </source>
</reference>
<feature type="compositionally biased region" description="Basic and acidic residues" evidence="2">
    <location>
        <begin position="549"/>
        <end position="563"/>
    </location>
</feature>
<dbReference type="Pfam" id="PF11331">
    <property type="entry name" value="Zn_ribbon_12"/>
    <property type="match status" value="1"/>
</dbReference>
<evidence type="ECO:0000256" key="1">
    <source>
        <dbReference type="ARBA" id="ARBA00007727"/>
    </source>
</evidence>
<evidence type="ECO:0000313" key="5">
    <source>
        <dbReference type="EMBL" id="KAK4788860.1"/>
    </source>
</evidence>
<feature type="compositionally biased region" description="Pro residues" evidence="2">
    <location>
        <begin position="120"/>
        <end position="134"/>
    </location>
</feature>
<evidence type="ECO:0000256" key="2">
    <source>
        <dbReference type="SAM" id="MobiDB-lite"/>
    </source>
</evidence>
<evidence type="ECO:0000259" key="4">
    <source>
        <dbReference type="Pfam" id="PF13839"/>
    </source>
</evidence>
<feature type="region of interest" description="Disordered" evidence="2">
    <location>
        <begin position="1"/>
        <end position="153"/>
    </location>
</feature>
<evidence type="ECO:0008006" key="7">
    <source>
        <dbReference type="Google" id="ProtNLM"/>
    </source>
</evidence>
<organism evidence="5 6">
    <name type="scientific">Trapa natans</name>
    <name type="common">Water chestnut</name>
    <dbReference type="NCBI Taxonomy" id="22666"/>
    <lineage>
        <taxon>Eukaryota</taxon>
        <taxon>Viridiplantae</taxon>
        <taxon>Streptophyta</taxon>
        <taxon>Embryophyta</taxon>
        <taxon>Tracheophyta</taxon>
        <taxon>Spermatophyta</taxon>
        <taxon>Magnoliopsida</taxon>
        <taxon>eudicotyledons</taxon>
        <taxon>Gunneridae</taxon>
        <taxon>Pentapetalae</taxon>
        <taxon>rosids</taxon>
        <taxon>malvids</taxon>
        <taxon>Myrtales</taxon>
        <taxon>Lythraceae</taxon>
        <taxon>Trapa</taxon>
    </lineage>
</organism>
<evidence type="ECO:0000259" key="3">
    <source>
        <dbReference type="Pfam" id="PF11331"/>
    </source>
</evidence>
<dbReference type="InterPro" id="IPR021480">
    <property type="entry name" value="Zinc_ribbon_12"/>
</dbReference>
<dbReference type="InterPro" id="IPR026057">
    <property type="entry name" value="TBL_C"/>
</dbReference>
<feature type="region of interest" description="Disordered" evidence="2">
    <location>
        <begin position="384"/>
        <end position="450"/>
    </location>
</feature>
<feature type="compositionally biased region" description="Basic and acidic residues" evidence="2">
    <location>
        <begin position="418"/>
        <end position="432"/>
    </location>
</feature>
<dbReference type="EMBL" id="JAXQNO010000011">
    <property type="protein sequence ID" value="KAK4788860.1"/>
    <property type="molecule type" value="Genomic_DNA"/>
</dbReference>
<feature type="compositionally biased region" description="Basic and acidic residues" evidence="2">
    <location>
        <begin position="441"/>
        <end position="450"/>
    </location>
</feature>
<dbReference type="GO" id="GO:0005794">
    <property type="term" value="C:Golgi apparatus"/>
    <property type="evidence" value="ECO:0007669"/>
    <property type="project" value="TreeGrafter"/>
</dbReference>
<feature type="domain" description="Probable zinc-ribbon" evidence="3">
    <location>
        <begin position="327"/>
        <end position="370"/>
    </location>
</feature>
<feature type="compositionally biased region" description="Polar residues" evidence="2">
    <location>
        <begin position="393"/>
        <end position="410"/>
    </location>
</feature>
<feature type="compositionally biased region" description="Basic and acidic residues" evidence="2">
    <location>
        <begin position="28"/>
        <end position="38"/>
    </location>
</feature>
<comment type="similarity">
    <text evidence="1">Belongs to the PC-esterase family. TBL subfamily.</text>
</comment>
<dbReference type="PANTHER" id="PTHR32285:SF219">
    <property type="entry name" value="PROTEIN TRICHOME BIREFRINGENCE-LIKE 24"/>
    <property type="match status" value="1"/>
</dbReference>
<comment type="caution">
    <text evidence="5">The sequence shown here is derived from an EMBL/GenBank/DDBJ whole genome shotgun (WGS) entry which is preliminary data.</text>
</comment>
<dbReference type="InterPro" id="IPR029962">
    <property type="entry name" value="TBL"/>
</dbReference>
<protein>
    <recommendedName>
        <fullName evidence="7">Zinc-ribbon domain-containing protein</fullName>
    </recommendedName>
</protein>
<dbReference type="Proteomes" id="UP001346149">
    <property type="component" value="Unassembled WGS sequence"/>
</dbReference>
<accession>A0AAN7M0W1</accession>
<feature type="region of interest" description="Disordered" evidence="2">
    <location>
        <begin position="546"/>
        <end position="572"/>
    </location>
</feature>
<feature type="compositionally biased region" description="Polar residues" evidence="2">
    <location>
        <begin position="67"/>
        <end position="76"/>
    </location>
</feature>
<feature type="compositionally biased region" description="Basic and acidic residues" evidence="2">
    <location>
        <begin position="90"/>
        <end position="113"/>
    </location>
</feature>